<protein>
    <submittedName>
        <fullName evidence="1">Uncharacterized protein</fullName>
    </submittedName>
</protein>
<reference evidence="1 2" key="1">
    <citation type="submission" date="2020-05" db="EMBL/GenBank/DDBJ databases">
        <title>Draft Genome Sequence of Ochrobactrum soli Isolated from Stable Fly Gut.</title>
        <authorList>
            <person name="Pileggi M.T."/>
            <person name="Vazhakkala L.J."/>
            <person name="Wong C.N."/>
        </authorList>
    </citation>
    <scope>NUCLEOTIDE SEQUENCE [LARGE SCALE GENOMIC DNA]</scope>
    <source>
        <strain evidence="1 2">MTP-C0764</strain>
    </source>
</reference>
<evidence type="ECO:0000313" key="1">
    <source>
        <dbReference type="EMBL" id="NNU60730.1"/>
    </source>
</evidence>
<name>A0A849KM97_9HYPH</name>
<dbReference type="Proteomes" id="UP000574931">
    <property type="component" value="Unassembled WGS sequence"/>
</dbReference>
<accession>A0A849KM97</accession>
<comment type="caution">
    <text evidence="1">The sequence shown here is derived from an EMBL/GenBank/DDBJ whole genome shotgun (WGS) entry which is preliminary data.</text>
</comment>
<dbReference type="AlphaFoldDB" id="A0A849KM97"/>
<dbReference type="RefSeq" id="WP_171318075.1">
    <property type="nucleotide sequence ID" value="NZ_JABFCY010000006.1"/>
</dbReference>
<sequence>MVAAGEIAQIDERYIFWTIGGGDNTLKDWVERRYLDKLNVPQVMLQDSDRTSAALPIKAEKTTWLQDMQARPHTTAFLTRKRSMDNYFHPDALTRLTNNLLSLPAGIDLDFVKMADELSMHLTGARQNARQTGFNYQPDDHNGVRISKTNPGACKTIICAHIMRHMTAEEIRQRASYQDGADTKHEVMEWIVAIQAHL</sequence>
<proteinExistence type="predicted"/>
<keyword evidence="2" id="KW-1185">Reference proteome</keyword>
<organism evidence="1 2">
    <name type="scientific">Ochrobactrum soli</name>
    <dbReference type="NCBI Taxonomy" id="2448455"/>
    <lineage>
        <taxon>Bacteria</taxon>
        <taxon>Pseudomonadati</taxon>
        <taxon>Pseudomonadota</taxon>
        <taxon>Alphaproteobacteria</taxon>
        <taxon>Hyphomicrobiales</taxon>
        <taxon>Brucellaceae</taxon>
        <taxon>Brucella/Ochrobactrum group</taxon>
        <taxon>Ochrobactrum</taxon>
    </lineage>
</organism>
<evidence type="ECO:0000313" key="2">
    <source>
        <dbReference type="Proteomes" id="UP000574931"/>
    </source>
</evidence>
<dbReference type="EMBL" id="JABFCY010000006">
    <property type="protein sequence ID" value="NNU60730.1"/>
    <property type="molecule type" value="Genomic_DNA"/>
</dbReference>
<gene>
    <name evidence="1" type="ORF">HKX02_10710</name>
</gene>